<evidence type="ECO:0000313" key="1">
    <source>
        <dbReference type="EMBL" id="MBA4623640.1"/>
    </source>
</evidence>
<sequence length="166" mass="18194">MSLFPMASRRRKKPPDPLSASLLSSPCYSLRLDADLPLSSHHQPLPSSYFSHCPRDGGVSTPDLPTTGRLGPTTMIWVATHLANDAWSIVHCSSVWHGTSIRPSRGSSLKITVRAVILHHTGMPQRLPSDSFGKRFGYISSASTTHEYYHRVPAVIPTEARHADAS</sequence>
<organism evidence="1">
    <name type="scientific">Opuntia streptacantha</name>
    <name type="common">Prickly pear cactus</name>
    <name type="synonym">Opuntia cardona</name>
    <dbReference type="NCBI Taxonomy" id="393608"/>
    <lineage>
        <taxon>Eukaryota</taxon>
        <taxon>Viridiplantae</taxon>
        <taxon>Streptophyta</taxon>
        <taxon>Embryophyta</taxon>
        <taxon>Tracheophyta</taxon>
        <taxon>Spermatophyta</taxon>
        <taxon>Magnoliopsida</taxon>
        <taxon>eudicotyledons</taxon>
        <taxon>Gunneridae</taxon>
        <taxon>Pentapetalae</taxon>
        <taxon>Caryophyllales</taxon>
        <taxon>Cactineae</taxon>
        <taxon>Cactaceae</taxon>
        <taxon>Opuntioideae</taxon>
        <taxon>Opuntia</taxon>
    </lineage>
</organism>
<proteinExistence type="predicted"/>
<dbReference type="AlphaFoldDB" id="A0A7C9CQB4"/>
<protein>
    <submittedName>
        <fullName evidence="1">Uncharacterized protein</fullName>
    </submittedName>
</protein>
<name>A0A7C9CQB4_OPUST</name>
<dbReference type="EMBL" id="GISG01043908">
    <property type="protein sequence ID" value="MBA4623640.1"/>
    <property type="molecule type" value="Transcribed_RNA"/>
</dbReference>
<reference evidence="1" key="2">
    <citation type="submission" date="2020-07" db="EMBL/GenBank/DDBJ databases">
        <authorList>
            <person name="Vera ALvarez R."/>
            <person name="Arias-Moreno D.M."/>
            <person name="Jimenez-Jacinto V."/>
            <person name="Jimenez-Bremont J.F."/>
            <person name="Swaminathan K."/>
            <person name="Moose S.P."/>
            <person name="Guerrero-Gonzalez M.L."/>
            <person name="Marino-Ramirez L."/>
            <person name="Landsman D."/>
            <person name="Rodriguez-Kessler M."/>
            <person name="Delgado-Sanchez P."/>
        </authorList>
    </citation>
    <scope>NUCLEOTIDE SEQUENCE</scope>
    <source>
        <tissue evidence="1">Cladode</tissue>
    </source>
</reference>
<accession>A0A7C9CQB4</accession>
<reference evidence="1" key="1">
    <citation type="journal article" date="2013" name="J. Plant Res.">
        <title>Effect of fungi and light on seed germination of three Opuntia species from semiarid lands of central Mexico.</title>
        <authorList>
            <person name="Delgado-Sanchez P."/>
            <person name="Jimenez-Bremont J.F."/>
            <person name="Guerrero-Gonzalez Mde L."/>
            <person name="Flores J."/>
        </authorList>
    </citation>
    <scope>NUCLEOTIDE SEQUENCE</scope>
    <source>
        <tissue evidence="1">Cladode</tissue>
    </source>
</reference>